<evidence type="ECO:0000259" key="1">
    <source>
        <dbReference type="Pfam" id="PF01370"/>
    </source>
</evidence>
<evidence type="ECO:0000313" key="2">
    <source>
        <dbReference type="EMBL" id="GGM75892.1"/>
    </source>
</evidence>
<proteinExistence type="predicted"/>
<keyword evidence="3" id="KW-1185">Reference proteome</keyword>
<comment type="caution">
    <text evidence="2">The sequence shown here is derived from an EMBL/GenBank/DDBJ whole genome shotgun (WGS) entry which is preliminary data.</text>
</comment>
<dbReference type="EMBL" id="BMPI01000071">
    <property type="protein sequence ID" value="GGM75892.1"/>
    <property type="molecule type" value="Genomic_DNA"/>
</dbReference>
<dbReference type="AlphaFoldDB" id="A0A917X4Y1"/>
<reference evidence="2" key="2">
    <citation type="submission" date="2020-09" db="EMBL/GenBank/DDBJ databases">
        <authorList>
            <person name="Sun Q."/>
            <person name="Ohkuma M."/>
        </authorList>
    </citation>
    <scope>NUCLEOTIDE SEQUENCE</scope>
    <source>
        <strain evidence="2">JCM 19831</strain>
    </source>
</reference>
<dbReference type="Pfam" id="PF01370">
    <property type="entry name" value="Epimerase"/>
    <property type="match status" value="1"/>
</dbReference>
<dbReference type="RefSeq" id="WP_190256382.1">
    <property type="nucleotide sequence ID" value="NZ_BMPI01000071.1"/>
</dbReference>
<dbReference type="GO" id="GO:0004029">
    <property type="term" value="F:aldehyde dehydrogenase (NAD+) activity"/>
    <property type="evidence" value="ECO:0007669"/>
    <property type="project" value="TreeGrafter"/>
</dbReference>
<gene>
    <name evidence="2" type="ORF">GCM10007977_091710</name>
</gene>
<dbReference type="SUPFAM" id="SSF51735">
    <property type="entry name" value="NAD(P)-binding Rossmann-fold domains"/>
    <property type="match status" value="1"/>
</dbReference>
<protein>
    <submittedName>
        <fullName evidence="2">Reductase</fullName>
    </submittedName>
</protein>
<dbReference type="PANTHER" id="PTHR48079">
    <property type="entry name" value="PROTEIN YEEZ"/>
    <property type="match status" value="1"/>
</dbReference>
<sequence length="329" mass="35215">MKILVLGGTVFLGRAVARQARDAGHEVVCAARGESGEPVEGVAFVRVDRDRPDGLDALDGTFDAVVDVGRRPSHVRHAATSLRGRAGHFTFVSSGSVYADAATPGQTVATAPVMAPAEPGFDDPSADAEAYGRCKVTCEQVVSGTFGTEASFICRAGLIVGPEDPTGRFDYWVRRHARGGEILAPGTPDERVQVVDVRDLAGWIVQAAERGLAGTFDGIGSPVTRREFHAALAEGAPSVHELTWIPQEFLAAREVAPWSGPRSLPVWLPLPEYAGFLTRDDGPSIAAGLRTRPLAETVADTRSGLRDEPHRIGLTEEEEAELLREWHAR</sequence>
<organism evidence="2 3">
    <name type="scientific">Dactylosporangium sucinum</name>
    <dbReference type="NCBI Taxonomy" id="1424081"/>
    <lineage>
        <taxon>Bacteria</taxon>
        <taxon>Bacillati</taxon>
        <taxon>Actinomycetota</taxon>
        <taxon>Actinomycetes</taxon>
        <taxon>Micromonosporales</taxon>
        <taxon>Micromonosporaceae</taxon>
        <taxon>Dactylosporangium</taxon>
    </lineage>
</organism>
<feature type="domain" description="NAD-dependent epimerase/dehydratase" evidence="1">
    <location>
        <begin position="3"/>
        <end position="210"/>
    </location>
</feature>
<dbReference type="InterPro" id="IPR036291">
    <property type="entry name" value="NAD(P)-bd_dom_sf"/>
</dbReference>
<evidence type="ECO:0000313" key="3">
    <source>
        <dbReference type="Proteomes" id="UP000642070"/>
    </source>
</evidence>
<reference evidence="2" key="1">
    <citation type="journal article" date="2014" name="Int. J. Syst. Evol. Microbiol.">
        <title>Complete genome sequence of Corynebacterium casei LMG S-19264T (=DSM 44701T), isolated from a smear-ripened cheese.</title>
        <authorList>
            <consortium name="US DOE Joint Genome Institute (JGI-PGF)"/>
            <person name="Walter F."/>
            <person name="Albersmeier A."/>
            <person name="Kalinowski J."/>
            <person name="Ruckert C."/>
        </authorList>
    </citation>
    <scope>NUCLEOTIDE SEQUENCE</scope>
    <source>
        <strain evidence="2">JCM 19831</strain>
    </source>
</reference>
<dbReference type="Proteomes" id="UP000642070">
    <property type="component" value="Unassembled WGS sequence"/>
</dbReference>
<accession>A0A917X4Y1</accession>
<dbReference type="InterPro" id="IPR051783">
    <property type="entry name" value="NAD(P)-dependent_oxidoreduct"/>
</dbReference>
<dbReference type="InterPro" id="IPR001509">
    <property type="entry name" value="Epimerase_deHydtase"/>
</dbReference>
<dbReference type="GO" id="GO:0005737">
    <property type="term" value="C:cytoplasm"/>
    <property type="evidence" value="ECO:0007669"/>
    <property type="project" value="TreeGrafter"/>
</dbReference>
<name>A0A917X4Y1_9ACTN</name>
<dbReference type="PANTHER" id="PTHR48079:SF6">
    <property type="entry name" value="NAD(P)-BINDING DOMAIN-CONTAINING PROTEIN-RELATED"/>
    <property type="match status" value="1"/>
</dbReference>
<dbReference type="Gene3D" id="3.40.50.720">
    <property type="entry name" value="NAD(P)-binding Rossmann-like Domain"/>
    <property type="match status" value="1"/>
</dbReference>